<evidence type="ECO:0000313" key="3">
    <source>
        <dbReference type="Proteomes" id="UP000825258"/>
    </source>
</evidence>
<sequence>MTNRNLKIVKQYIIGLCCIVIFFLLENSNIIPYLLEKTNKLRYNGFVTFIITGLIKYGLLFYGIFIIIILSLLLIKEQISDDTKKIK</sequence>
<feature type="transmembrane region" description="Helical" evidence="1">
    <location>
        <begin position="46"/>
        <end position="75"/>
    </location>
</feature>
<dbReference type="EMBL" id="AP024749">
    <property type="protein sequence ID" value="BCY29613.1"/>
    <property type="molecule type" value="Genomic_DNA"/>
</dbReference>
<feature type="transmembrane region" description="Helical" evidence="1">
    <location>
        <begin position="12"/>
        <end position="34"/>
    </location>
</feature>
<organism evidence="2 3">
    <name type="scientific">Flavobacterium okayamense</name>
    <dbReference type="NCBI Taxonomy" id="2830782"/>
    <lineage>
        <taxon>Bacteria</taxon>
        <taxon>Pseudomonadati</taxon>
        <taxon>Bacteroidota</taxon>
        <taxon>Flavobacteriia</taxon>
        <taxon>Flavobacteriales</taxon>
        <taxon>Flavobacteriaceae</taxon>
        <taxon>Flavobacterium</taxon>
    </lineage>
</organism>
<protein>
    <submittedName>
        <fullName evidence="2">Uncharacterized protein</fullName>
    </submittedName>
</protein>
<keyword evidence="1" id="KW-1133">Transmembrane helix</keyword>
<accession>A0ABN6HYW5</accession>
<evidence type="ECO:0000313" key="2">
    <source>
        <dbReference type="EMBL" id="BCY29613.1"/>
    </source>
</evidence>
<evidence type="ECO:0000256" key="1">
    <source>
        <dbReference type="SAM" id="Phobius"/>
    </source>
</evidence>
<keyword evidence="3" id="KW-1185">Reference proteome</keyword>
<keyword evidence="1" id="KW-0812">Transmembrane</keyword>
<keyword evidence="1" id="KW-0472">Membrane</keyword>
<gene>
    <name evidence="2" type="ORF">KK2020170_24810</name>
</gene>
<reference evidence="2 3" key="1">
    <citation type="submission" date="2021-06" db="EMBL/GenBank/DDBJ databases">
        <title>Whole genome sequences of Flavobacterium sp. KK2020170 and assembly.</title>
        <authorList>
            <person name="Kitahara K."/>
            <person name="Miyoshi S."/>
            <person name="Uesaka K."/>
        </authorList>
    </citation>
    <scope>NUCLEOTIDE SEQUENCE [LARGE SCALE GENOMIC DNA]</scope>
    <source>
        <strain evidence="2 3">KK2020170</strain>
    </source>
</reference>
<dbReference type="Proteomes" id="UP000825258">
    <property type="component" value="Chromosome"/>
</dbReference>
<name>A0ABN6HYW5_9FLAO</name>
<proteinExistence type="predicted"/>